<gene>
    <name evidence="12" type="ORF">SAMN05661044_05520</name>
</gene>
<dbReference type="Pfam" id="PF07715">
    <property type="entry name" value="Plug"/>
    <property type="match status" value="1"/>
</dbReference>
<dbReference type="InterPro" id="IPR000531">
    <property type="entry name" value="Beta-barrel_TonB"/>
</dbReference>
<dbReference type="Gene3D" id="2.40.170.20">
    <property type="entry name" value="TonB-dependent receptor, beta-barrel domain"/>
    <property type="match status" value="1"/>
</dbReference>
<dbReference type="EMBL" id="FOAF01000016">
    <property type="protein sequence ID" value="SEM56776.1"/>
    <property type="molecule type" value="Genomic_DNA"/>
</dbReference>
<dbReference type="InterPro" id="IPR036942">
    <property type="entry name" value="Beta-barrel_TonB_sf"/>
</dbReference>
<evidence type="ECO:0000313" key="13">
    <source>
        <dbReference type="Proteomes" id="UP000199421"/>
    </source>
</evidence>
<dbReference type="Gene3D" id="2.170.130.10">
    <property type="entry name" value="TonB-dependent receptor, plug domain"/>
    <property type="match status" value="1"/>
</dbReference>
<evidence type="ECO:0000256" key="8">
    <source>
        <dbReference type="PROSITE-ProRule" id="PRU01360"/>
    </source>
</evidence>
<name>A0A1H7ZEN4_OLID1</name>
<reference evidence="13" key="1">
    <citation type="submission" date="2016-10" db="EMBL/GenBank/DDBJ databases">
        <authorList>
            <person name="Varghese N."/>
            <person name="Submissions S."/>
        </authorList>
    </citation>
    <scope>NUCLEOTIDE SEQUENCE [LARGE SCALE GENOMIC DNA]</scope>
    <source>
        <strain evidence="13">DSM 18733</strain>
    </source>
</reference>
<organism evidence="12 13">
    <name type="scientific">Olivibacter domesticus</name>
    <name type="common">Pseudosphingobacterium domesticum</name>
    <dbReference type="NCBI Taxonomy" id="407022"/>
    <lineage>
        <taxon>Bacteria</taxon>
        <taxon>Pseudomonadati</taxon>
        <taxon>Bacteroidota</taxon>
        <taxon>Sphingobacteriia</taxon>
        <taxon>Sphingobacteriales</taxon>
        <taxon>Sphingobacteriaceae</taxon>
        <taxon>Olivibacter</taxon>
    </lineage>
</organism>
<keyword evidence="5 9" id="KW-0798">TonB box</keyword>
<dbReference type="InterPro" id="IPR012910">
    <property type="entry name" value="Plug_dom"/>
</dbReference>
<dbReference type="InterPro" id="IPR023997">
    <property type="entry name" value="TonB-dep_OMP_SusC/RagA_CS"/>
</dbReference>
<proteinExistence type="inferred from homology"/>
<comment type="similarity">
    <text evidence="8 9">Belongs to the TonB-dependent receptor family.</text>
</comment>
<comment type="subcellular location">
    <subcellularLocation>
        <location evidence="1 8">Cell outer membrane</location>
        <topology evidence="1 8">Multi-pass membrane protein</topology>
    </subcellularLocation>
</comment>
<accession>A0A1H7ZEN4</accession>
<evidence type="ECO:0000256" key="5">
    <source>
        <dbReference type="ARBA" id="ARBA00023077"/>
    </source>
</evidence>
<dbReference type="STRING" id="407022.SAMN05661044_05520"/>
<dbReference type="PROSITE" id="PS52016">
    <property type="entry name" value="TONB_DEPENDENT_REC_3"/>
    <property type="match status" value="1"/>
</dbReference>
<feature type="domain" description="TonB-dependent receptor-like beta-barrel" evidence="10">
    <location>
        <begin position="593"/>
        <end position="1084"/>
    </location>
</feature>
<evidence type="ECO:0000313" key="12">
    <source>
        <dbReference type="EMBL" id="SEM56776.1"/>
    </source>
</evidence>
<evidence type="ECO:0000259" key="10">
    <source>
        <dbReference type="Pfam" id="PF00593"/>
    </source>
</evidence>
<evidence type="ECO:0000256" key="3">
    <source>
        <dbReference type="ARBA" id="ARBA00022452"/>
    </source>
</evidence>
<keyword evidence="4 8" id="KW-0812">Transmembrane</keyword>
<dbReference type="NCBIfam" id="TIGR04056">
    <property type="entry name" value="OMP_RagA_SusC"/>
    <property type="match status" value="1"/>
</dbReference>
<feature type="domain" description="TonB-dependent receptor plug" evidence="11">
    <location>
        <begin position="222"/>
        <end position="326"/>
    </location>
</feature>
<keyword evidence="2 8" id="KW-0813">Transport</keyword>
<keyword evidence="7 8" id="KW-0998">Cell outer membrane</keyword>
<dbReference type="Gene3D" id="2.60.40.1120">
    <property type="entry name" value="Carboxypeptidase-like, regulatory domain"/>
    <property type="match status" value="1"/>
</dbReference>
<dbReference type="SUPFAM" id="SSF49464">
    <property type="entry name" value="Carboxypeptidase regulatory domain-like"/>
    <property type="match status" value="1"/>
</dbReference>
<sequence length="1121" mass="124316">MNYNRKIGIGHPYGLKKTLCVMKITTLLLLLALSSVSAKSYSQLISLKAAKSSLTTLLRQVESQSAYRFVYDRSELEGMDVSSISLKNIPIAKVMDRLTQDVPIDYEIFGTTVVLRAKAKPHTVIQQEDRDLRGLVLDEAGLPLAGASVVLQGSKRSASTDTDGKFLIRIPSEIPAVLTISYIGYMSKDVSVGQLNDLRIALSPDLAQLDQVVVIGYGTAKKTNLTGAVSTVDLKRNENAPVTNASQLLQGVEGVYVNQPGGQPGRDVATVRVRGQGTLNNNNPLVLVNGVEFPMDNVNPADIASVTVLKDAASAAIYGSRAANGVILITTKSGAAGAFQINYANYFGFQEANYLPDFVKDPIQFMRLRNQAQINEGRAVVDYSDELIEEYQAGMKSDPLTYPNNDWFKIIFGKGAVQNHGFQFSGGTDKLTHLLSLNYLSQKGAVMGTDAKRYSLNYSTQAQLTNRIKVGGVVNINYKDFNEPTAGVGNLMEMTFKAQAFHPTYLADGRYANTFIRTPGHNIYRHPLVLANEGENNTVQQRGLVNIFAEVQLPFDITYKINGAINKADDEVTKFVPDAFVYQVKTGEAQRVPYDGGNPSNRGLRKTSLGTLNTTLFQTLNWSRSFAEKHQVNALLGYSREHFSDGNFFAQNEGYLGNDLYELNAGSSNPLVGGTSTEAKMISYFGRFNYNYKEKYLLEANFRYDGSSRFAKGNQWGFFPSFSAGWRLNTEPFLKDTDWLNELKLRASYGQLGNERIELFRYVNLIALGADYPFGSTVSSGAAVLNYNDPNITWETTTMANIGVDAALFDNKLSVTVEAFRKRTSDILQTVILPQQVGSLGGPIQNIGTVDNNGVELVLGYQHKLGDVGMQLNGSVTYVKNKVVDLGGQVIYSGRRIIREGSPINSYYLIHANGIFQTEEEIANSPFQTNNTKPGYLKYEDANGDGFISESDRKISGSNIPKLTYQFNLNFNYRNFSLNSFFQGVGSVYTYAENIGAMPFWFGTSVPRKWVTDAWTPENRDASLPILTTFEGSQTENFRSSDFWLRNVAYLRLKNLQFAYDFPTEWVNKLGLSKFRIFVNAQNLFTFSGMKDFDPEKNLDGSTFYEYPTVKTYTAGLNLTF</sequence>
<evidence type="ECO:0000259" key="11">
    <source>
        <dbReference type="Pfam" id="PF07715"/>
    </source>
</evidence>
<protein>
    <submittedName>
        <fullName evidence="12">TonB-linked outer membrane protein, SusC/RagA family</fullName>
    </submittedName>
</protein>
<dbReference type="Pfam" id="PF00593">
    <property type="entry name" value="TonB_dep_Rec_b-barrel"/>
    <property type="match status" value="1"/>
</dbReference>
<evidence type="ECO:0000256" key="1">
    <source>
        <dbReference type="ARBA" id="ARBA00004571"/>
    </source>
</evidence>
<dbReference type="AlphaFoldDB" id="A0A1H7ZEN4"/>
<dbReference type="InterPro" id="IPR037066">
    <property type="entry name" value="Plug_dom_sf"/>
</dbReference>
<evidence type="ECO:0000256" key="6">
    <source>
        <dbReference type="ARBA" id="ARBA00023136"/>
    </source>
</evidence>
<dbReference type="InterPro" id="IPR023996">
    <property type="entry name" value="TonB-dep_OMP_SusC/RagA"/>
</dbReference>
<dbReference type="InterPro" id="IPR008969">
    <property type="entry name" value="CarboxyPept-like_regulatory"/>
</dbReference>
<dbReference type="SUPFAM" id="SSF56935">
    <property type="entry name" value="Porins"/>
    <property type="match status" value="1"/>
</dbReference>
<dbReference type="Proteomes" id="UP000199421">
    <property type="component" value="Unassembled WGS sequence"/>
</dbReference>
<evidence type="ECO:0000256" key="2">
    <source>
        <dbReference type="ARBA" id="ARBA00022448"/>
    </source>
</evidence>
<evidence type="ECO:0000256" key="7">
    <source>
        <dbReference type="ARBA" id="ARBA00023237"/>
    </source>
</evidence>
<dbReference type="NCBIfam" id="TIGR04057">
    <property type="entry name" value="SusC_RagA_signa"/>
    <property type="match status" value="1"/>
</dbReference>
<dbReference type="GO" id="GO:0009279">
    <property type="term" value="C:cell outer membrane"/>
    <property type="evidence" value="ECO:0007669"/>
    <property type="project" value="UniProtKB-SubCell"/>
</dbReference>
<evidence type="ECO:0000256" key="9">
    <source>
        <dbReference type="RuleBase" id="RU003357"/>
    </source>
</evidence>
<keyword evidence="13" id="KW-1185">Reference proteome</keyword>
<dbReference type="Pfam" id="PF13715">
    <property type="entry name" value="CarbopepD_reg_2"/>
    <property type="match status" value="1"/>
</dbReference>
<keyword evidence="6 8" id="KW-0472">Membrane</keyword>
<dbReference type="InterPro" id="IPR039426">
    <property type="entry name" value="TonB-dep_rcpt-like"/>
</dbReference>
<keyword evidence="3 8" id="KW-1134">Transmembrane beta strand</keyword>
<evidence type="ECO:0000256" key="4">
    <source>
        <dbReference type="ARBA" id="ARBA00022692"/>
    </source>
</evidence>